<name>A0A1V6Q8Y3_9EURO</name>
<evidence type="ECO:0000313" key="2">
    <source>
        <dbReference type="Proteomes" id="UP000191672"/>
    </source>
</evidence>
<organism evidence="1 2">
    <name type="scientific">Penicillium antarcticum</name>
    <dbReference type="NCBI Taxonomy" id="416450"/>
    <lineage>
        <taxon>Eukaryota</taxon>
        <taxon>Fungi</taxon>
        <taxon>Dikarya</taxon>
        <taxon>Ascomycota</taxon>
        <taxon>Pezizomycotina</taxon>
        <taxon>Eurotiomycetes</taxon>
        <taxon>Eurotiomycetidae</taxon>
        <taxon>Eurotiales</taxon>
        <taxon>Aspergillaceae</taxon>
        <taxon>Penicillium</taxon>
    </lineage>
</organism>
<evidence type="ECO:0000313" key="1">
    <source>
        <dbReference type="EMBL" id="OQD85658.1"/>
    </source>
</evidence>
<keyword evidence="2" id="KW-1185">Reference proteome</keyword>
<dbReference type="AlphaFoldDB" id="A0A1V6Q8Y3"/>
<sequence>MCPSETPLTSLTASLATFHLSLLNLASTSTSHSRSAAPCISVPTVAFDTSTRELYKLK</sequence>
<gene>
    <name evidence="1" type="ORF">PENANT_c009G08123</name>
</gene>
<dbReference type="EMBL" id="MDYN01000009">
    <property type="protein sequence ID" value="OQD85658.1"/>
    <property type="molecule type" value="Genomic_DNA"/>
</dbReference>
<proteinExistence type="predicted"/>
<protein>
    <submittedName>
        <fullName evidence="1">Uncharacterized protein</fullName>
    </submittedName>
</protein>
<comment type="caution">
    <text evidence="1">The sequence shown here is derived from an EMBL/GenBank/DDBJ whole genome shotgun (WGS) entry which is preliminary data.</text>
</comment>
<accession>A0A1V6Q8Y3</accession>
<dbReference type="Proteomes" id="UP000191672">
    <property type="component" value="Unassembled WGS sequence"/>
</dbReference>
<reference evidence="2" key="1">
    <citation type="journal article" date="2017" name="Nat. Microbiol.">
        <title>Global analysis of biosynthetic gene clusters reveals vast potential of secondary metabolite production in Penicillium species.</title>
        <authorList>
            <person name="Nielsen J.C."/>
            <person name="Grijseels S."/>
            <person name="Prigent S."/>
            <person name="Ji B."/>
            <person name="Dainat J."/>
            <person name="Nielsen K.F."/>
            <person name="Frisvad J.C."/>
            <person name="Workman M."/>
            <person name="Nielsen J."/>
        </authorList>
    </citation>
    <scope>NUCLEOTIDE SEQUENCE [LARGE SCALE GENOMIC DNA]</scope>
    <source>
        <strain evidence="2">IBT 31811</strain>
    </source>
</reference>